<dbReference type="EMBL" id="BJUW01000003">
    <property type="protein sequence ID" value="GEK85802.1"/>
    <property type="molecule type" value="Genomic_DNA"/>
</dbReference>
<keyword evidence="3" id="KW-1185">Reference proteome</keyword>
<evidence type="ECO:0000313" key="2">
    <source>
        <dbReference type="EMBL" id="GEK85802.1"/>
    </source>
</evidence>
<evidence type="ECO:0000313" key="3">
    <source>
        <dbReference type="Proteomes" id="UP000321225"/>
    </source>
</evidence>
<reference evidence="2 3" key="1">
    <citation type="submission" date="2019-07" db="EMBL/GenBank/DDBJ databases">
        <title>Whole genome shotgun sequence of Microbacterium aerolatum NBRC 103071.</title>
        <authorList>
            <person name="Hosoyama A."/>
            <person name="Uohara A."/>
            <person name="Ohji S."/>
            <person name="Ichikawa N."/>
        </authorList>
    </citation>
    <scope>NUCLEOTIDE SEQUENCE [LARGE SCALE GENOMIC DNA]</scope>
    <source>
        <strain evidence="2 3">NBRC 103071</strain>
    </source>
</reference>
<gene>
    <name evidence="2" type="ORF">MAE01_09780</name>
</gene>
<proteinExistence type="predicted"/>
<sequence>MTCTETCAPASASSSSARMVATKERRPTAARRGSRRLLRCDLRIIAGSGGVPTRVPSKKVGETPMASATGGTGHRNPAYRRRVKDWR</sequence>
<protein>
    <submittedName>
        <fullName evidence="2">Uncharacterized protein</fullName>
    </submittedName>
</protein>
<comment type="caution">
    <text evidence="2">The sequence shown here is derived from an EMBL/GenBank/DDBJ whole genome shotgun (WGS) entry which is preliminary data.</text>
</comment>
<evidence type="ECO:0000256" key="1">
    <source>
        <dbReference type="SAM" id="MobiDB-lite"/>
    </source>
</evidence>
<name>A0A511ACI7_9MICO</name>
<dbReference type="AlphaFoldDB" id="A0A511ACI7"/>
<feature type="region of interest" description="Disordered" evidence="1">
    <location>
        <begin position="1"/>
        <end position="33"/>
    </location>
</feature>
<accession>A0A511ACI7</accession>
<dbReference type="Proteomes" id="UP000321225">
    <property type="component" value="Unassembled WGS sequence"/>
</dbReference>
<feature type="region of interest" description="Disordered" evidence="1">
    <location>
        <begin position="48"/>
        <end position="87"/>
    </location>
</feature>
<feature type="compositionally biased region" description="Basic residues" evidence="1">
    <location>
        <begin position="77"/>
        <end position="87"/>
    </location>
</feature>
<organism evidence="2 3">
    <name type="scientific">Microbacterium aerolatum</name>
    <dbReference type="NCBI Taxonomy" id="153731"/>
    <lineage>
        <taxon>Bacteria</taxon>
        <taxon>Bacillati</taxon>
        <taxon>Actinomycetota</taxon>
        <taxon>Actinomycetes</taxon>
        <taxon>Micrococcales</taxon>
        <taxon>Microbacteriaceae</taxon>
        <taxon>Microbacterium</taxon>
    </lineage>
</organism>